<dbReference type="RefSeq" id="WP_278014772.1">
    <property type="nucleotide sequence ID" value="NZ_CP121106.1"/>
</dbReference>
<reference evidence="1 2" key="1">
    <citation type="submission" date="2023-03" db="EMBL/GenBank/DDBJ databases">
        <title>Altererythrobacter sp. CAU 1644 isolated from sand.</title>
        <authorList>
            <person name="Kim W."/>
        </authorList>
    </citation>
    <scope>NUCLEOTIDE SEQUENCE [LARGE SCALE GENOMIC DNA]</scope>
    <source>
        <strain evidence="1 2">CAU 1644</strain>
    </source>
</reference>
<dbReference type="Proteomes" id="UP001215827">
    <property type="component" value="Chromosome"/>
</dbReference>
<organism evidence="1 2">
    <name type="scientific">Altererythrobacter arenosus</name>
    <dbReference type="NCBI Taxonomy" id="3032592"/>
    <lineage>
        <taxon>Bacteria</taxon>
        <taxon>Pseudomonadati</taxon>
        <taxon>Pseudomonadota</taxon>
        <taxon>Alphaproteobacteria</taxon>
        <taxon>Sphingomonadales</taxon>
        <taxon>Erythrobacteraceae</taxon>
        <taxon>Altererythrobacter</taxon>
    </lineage>
</organism>
<keyword evidence="2" id="KW-1185">Reference proteome</keyword>
<accession>A0ABY8FLW0</accession>
<evidence type="ECO:0000313" key="2">
    <source>
        <dbReference type="Proteomes" id="UP001215827"/>
    </source>
</evidence>
<proteinExistence type="predicted"/>
<dbReference type="EMBL" id="CP121106">
    <property type="protein sequence ID" value="WFL76004.1"/>
    <property type="molecule type" value="Genomic_DNA"/>
</dbReference>
<sequence length="44" mass="5073">MTTPNRLERYLIMMSRSLSLCCQREVGNIPTRMLGGPDMRGCRK</sequence>
<protein>
    <submittedName>
        <fullName evidence="1">Uncharacterized protein</fullName>
    </submittedName>
</protein>
<gene>
    <name evidence="1" type="ORF">P7228_08260</name>
</gene>
<evidence type="ECO:0000313" key="1">
    <source>
        <dbReference type="EMBL" id="WFL76004.1"/>
    </source>
</evidence>
<name>A0ABY8FLW0_9SPHN</name>